<keyword evidence="2" id="KW-0808">Transferase</keyword>
<reference evidence="10" key="1">
    <citation type="journal article" date="2021" name="PeerJ">
        <title>Extensive microbial diversity within the chicken gut microbiome revealed by metagenomics and culture.</title>
        <authorList>
            <person name="Gilroy R."/>
            <person name="Ravi A."/>
            <person name="Getino M."/>
            <person name="Pursley I."/>
            <person name="Horton D.L."/>
            <person name="Alikhan N.F."/>
            <person name="Baker D."/>
            <person name="Gharbi K."/>
            <person name="Hall N."/>
            <person name="Watson M."/>
            <person name="Adriaenssens E.M."/>
            <person name="Foster-Nyarko E."/>
            <person name="Jarju S."/>
            <person name="Secka A."/>
            <person name="Antonio M."/>
            <person name="Oren A."/>
            <person name="Chaudhuri R.R."/>
            <person name="La Ragione R."/>
            <person name="Hildebrand F."/>
            <person name="Pallen M.J."/>
        </authorList>
    </citation>
    <scope>NUCLEOTIDE SEQUENCE</scope>
    <source>
        <strain evidence="10">CHK187-5294</strain>
    </source>
</reference>
<keyword evidence="5" id="KW-0067">ATP-binding</keyword>
<dbReference type="Gene3D" id="3.30.420.40">
    <property type="match status" value="2"/>
</dbReference>
<proteinExistence type="inferred from homology"/>
<evidence type="ECO:0000313" key="10">
    <source>
        <dbReference type="EMBL" id="HIZ04055.1"/>
    </source>
</evidence>
<dbReference type="InterPro" id="IPR043129">
    <property type="entry name" value="ATPase_NBD"/>
</dbReference>
<comment type="similarity">
    <text evidence="1">Belongs to the FGGY kinase family.</text>
</comment>
<dbReference type="GO" id="GO:0019301">
    <property type="term" value="P:rhamnose catabolic process"/>
    <property type="evidence" value="ECO:0007669"/>
    <property type="project" value="InterPro"/>
</dbReference>
<evidence type="ECO:0000256" key="7">
    <source>
        <dbReference type="ARBA" id="ARBA00023308"/>
    </source>
</evidence>
<dbReference type="GO" id="GO:0008993">
    <property type="term" value="F:rhamnulokinase activity"/>
    <property type="evidence" value="ECO:0007669"/>
    <property type="project" value="InterPro"/>
</dbReference>
<dbReference type="InterPro" id="IPR018485">
    <property type="entry name" value="FGGY_C"/>
</dbReference>
<dbReference type="CDD" id="cd07771">
    <property type="entry name" value="ASKHA_NBD_FGGY_RhaB-like"/>
    <property type="match status" value="1"/>
</dbReference>
<dbReference type="PANTHER" id="PTHR10196:SF93">
    <property type="entry name" value="L-RHAMNULOKINASE"/>
    <property type="match status" value="1"/>
</dbReference>
<evidence type="ECO:0000256" key="6">
    <source>
        <dbReference type="ARBA" id="ARBA00023157"/>
    </source>
</evidence>
<dbReference type="Proteomes" id="UP000824132">
    <property type="component" value="Unassembled WGS sequence"/>
</dbReference>
<dbReference type="EMBL" id="DXCL01000043">
    <property type="protein sequence ID" value="HIZ04055.1"/>
    <property type="molecule type" value="Genomic_DNA"/>
</dbReference>
<evidence type="ECO:0000259" key="9">
    <source>
        <dbReference type="Pfam" id="PF02782"/>
    </source>
</evidence>
<dbReference type="InterPro" id="IPR013449">
    <property type="entry name" value="Rhamnulokinase"/>
</dbReference>
<keyword evidence="6" id="KW-1015">Disulfide bond</keyword>
<keyword evidence="4" id="KW-0418">Kinase</keyword>
<dbReference type="PANTHER" id="PTHR10196">
    <property type="entry name" value="SUGAR KINASE"/>
    <property type="match status" value="1"/>
</dbReference>
<evidence type="ECO:0000256" key="2">
    <source>
        <dbReference type="ARBA" id="ARBA00022679"/>
    </source>
</evidence>
<dbReference type="AlphaFoldDB" id="A0A9D2D033"/>
<keyword evidence="3" id="KW-0547">Nucleotide-binding</keyword>
<sequence>MKQYLAIDIGASSGRHIVGRAENGKFVTEEVYRFPNGNKSQGGHLIWDTEELLSHVKKGIAEAVKKCGRIDSFSIDTWAVDYVLMHGDKEIFPCYAYRDGRTERAIAEVHGTVPFETLYEKTGIQFQPFNTVYQLYADKLSGRLNEADGFLMLPEYLLYKLTGKRSCEYTNATSTGLVNAKTHAFDADIVSALGLPERLFEKRISQPGKTVGPLKAEIAAEVGCDMTAVLCATHDTASAVLAAPVACDFSSPYISSGTWSLLGVEQERAHTDADSMRENFSNEGGPRFTFRWQKNIMGLWILQSARRELGLDFAAAEALARANVCGALVDCNDEIFLAPESMCAAVREKAGDLTDGQLLYCIYASLADCYKRALRAMEEKLGKKFGTLNVIGGGSRDKLLNELTARAAGVKVMAGPAEATALGNLMVQMIAGGEIKDIGEGREMIGNTFPLRTFE</sequence>
<dbReference type="Pfam" id="PF02782">
    <property type="entry name" value="FGGY_C"/>
    <property type="match status" value="1"/>
</dbReference>
<evidence type="ECO:0000259" key="8">
    <source>
        <dbReference type="Pfam" id="PF00370"/>
    </source>
</evidence>
<gene>
    <name evidence="10" type="ORF">H9727_07195</name>
</gene>
<accession>A0A9D2D033</accession>
<dbReference type="SUPFAM" id="SSF53067">
    <property type="entry name" value="Actin-like ATPase domain"/>
    <property type="match status" value="2"/>
</dbReference>
<keyword evidence="7" id="KW-0684">Rhamnose metabolism</keyword>
<evidence type="ECO:0000256" key="3">
    <source>
        <dbReference type="ARBA" id="ARBA00022741"/>
    </source>
</evidence>
<dbReference type="InterPro" id="IPR018484">
    <property type="entry name" value="FGGY_N"/>
</dbReference>
<dbReference type="GO" id="GO:0006071">
    <property type="term" value="P:glycerol metabolic process"/>
    <property type="evidence" value="ECO:0007669"/>
    <property type="project" value="TreeGrafter"/>
</dbReference>
<organism evidence="10 11">
    <name type="scientific">Candidatus Borkfalkia avistercoris</name>
    <dbReference type="NCBI Taxonomy" id="2838504"/>
    <lineage>
        <taxon>Bacteria</taxon>
        <taxon>Bacillati</taxon>
        <taxon>Bacillota</taxon>
        <taxon>Clostridia</taxon>
        <taxon>Christensenellales</taxon>
        <taxon>Christensenellaceae</taxon>
        <taxon>Candidatus Borkfalkia</taxon>
    </lineage>
</organism>
<evidence type="ECO:0000256" key="5">
    <source>
        <dbReference type="ARBA" id="ARBA00022840"/>
    </source>
</evidence>
<reference evidence="10" key="2">
    <citation type="submission" date="2021-04" db="EMBL/GenBank/DDBJ databases">
        <authorList>
            <person name="Gilroy R."/>
        </authorList>
    </citation>
    <scope>NUCLEOTIDE SEQUENCE</scope>
    <source>
        <strain evidence="10">CHK187-5294</strain>
    </source>
</reference>
<evidence type="ECO:0000313" key="11">
    <source>
        <dbReference type="Proteomes" id="UP000824132"/>
    </source>
</evidence>
<evidence type="ECO:0000256" key="4">
    <source>
        <dbReference type="ARBA" id="ARBA00022777"/>
    </source>
</evidence>
<dbReference type="Pfam" id="PF00370">
    <property type="entry name" value="FGGY_N"/>
    <property type="match status" value="1"/>
</dbReference>
<feature type="domain" description="Carbohydrate kinase FGGY C-terminal" evidence="9">
    <location>
        <begin position="253"/>
        <end position="431"/>
    </location>
</feature>
<dbReference type="GO" id="GO:0004370">
    <property type="term" value="F:glycerol kinase activity"/>
    <property type="evidence" value="ECO:0007669"/>
    <property type="project" value="TreeGrafter"/>
</dbReference>
<dbReference type="GO" id="GO:0005524">
    <property type="term" value="F:ATP binding"/>
    <property type="evidence" value="ECO:0007669"/>
    <property type="project" value="UniProtKB-KW"/>
</dbReference>
<name>A0A9D2D033_9FIRM</name>
<protein>
    <submittedName>
        <fullName evidence="10">Rhamnulokinase</fullName>
    </submittedName>
</protein>
<dbReference type="GO" id="GO:0005829">
    <property type="term" value="C:cytosol"/>
    <property type="evidence" value="ECO:0007669"/>
    <property type="project" value="TreeGrafter"/>
</dbReference>
<evidence type="ECO:0000256" key="1">
    <source>
        <dbReference type="ARBA" id="ARBA00009156"/>
    </source>
</evidence>
<comment type="caution">
    <text evidence="10">The sequence shown here is derived from an EMBL/GenBank/DDBJ whole genome shotgun (WGS) entry which is preliminary data.</text>
</comment>
<feature type="domain" description="Carbohydrate kinase FGGY N-terminal" evidence="8">
    <location>
        <begin position="4"/>
        <end position="241"/>
    </location>
</feature>